<dbReference type="OrthoDB" id="3405005at2"/>
<feature type="compositionally biased region" description="Gly residues" evidence="1">
    <location>
        <begin position="328"/>
        <end position="369"/>
    </location>
</feature>
<evidence type="ECO:0000313" key="2">
    <source>
        <dbReference type="EMBL" id="SNY69840.1"/>
    </source>
</evidence>
<feature type="region of interest" description="Disordered" evidence="1">
    <location>
        <begin position="671"/>
        <end position="756"/>
    </location>
</feature>
<feature type="compositionally biased region" description="Basic and acidic residues" evidence="1">
    <location>
        <begin position="691"/>
        <end position="702"/>
    </location>
</feature>
<feature type="region of interest" description="Disordered" evidence="1">
    <location>
        <begin position="474"/>
        <end position="515"/>
    </location>
</feature>
<evidence type="ECO:0000313" key="3">
    <source>
        <dbReference type="Proteomes" id="UP000219612"/>
    </source>
</evidence>
<dbReference type="RefSeq" id="WP_097328283.1">
    <property type="nucleotide sequence ID" value="NZ_OBDY01000036.1"/>
</dbReference>
<reference evidence="3" key="1">
    <citation type="submission" date="2017-09" db="EMBL/GenBank/DDBJ databases">
        <authorList>
            <person name="Varghese N."/>
            <person name="Submissions S."/>
        </authorList>
    </citation>
    <scope>NUCLEOTIDE SEQUENCE [LARGE SCALE GENOMIC DNA]</scope>
    <source>
        <strain evidence="3">CGMCC 4.6857</strain>
    </source>
</reference>
<sequence>MPLTPQPPNWEAGLQTVFGVEGLDHGAIVDRTWISGTGTEWWDANKSPWYDDPLFGQPGQNNFTLYKKAFNPHAKGDKFYIVKGRVDWFEGDPSSRAAFDKMVLESQMVVDNPQNKLDPQSYRNVATTMDNLTTWLAGTLSTLQTRRNDLGGDGSGFQGSAGQAFGEYLTRLSMEFQRLETDMNTKSSWAGMFRDAGTRAEEYINGIRSAWNAYKGHPGHDPTTMIFKVLQQLADYCDQLNRGRDFGHLLEDTFTVPLSFGNVAGRPYDMMKDFPRLDADLHAEYAAATKFLEDKLGEVFPPLRDSLQRINLDMHGLTEFVPPPSKITGGGTGSGSGIDTGTGGGGGGGGGGMDTGNGVGGGSGGGGAGSGGGPAGGGNFGALNIGGGASGGGVGGGSTISSGGLGAGGGGVGAGSGGGFSGGGGFGGSSGSGFTGDSDFTGGSGGGVGGGTGGGGFGGGIIGGGFGGVIGGGLGGKPGLDDSPDRPGGSQAWDDLDDFTGGSGPAGGGSFGSIGGGSGGNGASAIDPGKVVPGGGFAGIGGGGSGSGLGGLGGGSGSSSDIPGGVGAGFGGLGGGGGGGSSLDTLDGAGAGFGGLDGLGGSGGFGGLGGSDGLGGTGGFGGLGGPGGLGGAGGGFGGSPMTGASSGFSTFDTNGAMPGSGLAVGDLGENPAADAGGYPPYMPPMTGTGDQDVKERERKTWLDEDEEVWGTAGVSPAVIGRDEAGSAPAQPNRPFGPSPAGAPQPSPTERRVPTRG</sequence>
<feature type="region of interest" description="Disordered" evidence="1">
    <location>
        <begin position="321"/>
        <end position="369"/>
    </location>
</feature>
<protein>
    <submittedName>
        <fullName evidence="2">Uncharacterized protein</fullName>
    </submittedName>
</protein>
<feature type="compositionally biased region" description="Pro residues" evidence="1">
    <location>
        <begin position="734"/>
        <end position="746"/>
    </location>
</feature>
<name>A0A285KB61_9ACTN</name>
<feature type="compositionally biased region" description="Low complexity" evidence="1">
    <location>
        <begin position="671"/>
        <end position="690"/>
    </location>
</feature>
<accession>A0A285KB61</accession>
<organism evidence="2 3">
    <name type="scientific">Paractinoplanes atraurantiacus</name>
    <dbReference type="NCBI Taxonomy" id="1036182"/>
    <lineage>
        <taxon>Bacteria</taxon>
        <taxon>Bacillati</taxon>
        <taxon>Actinomycetota</taxon>
        <taxon>Actinomycetes</taxon>
        <taxon>Micromonosporales</taxon>
        <taxon>Micromonosporaceae</taxon>
        <taxon>Paractinoplanes</taxon>
    </lineage>
</organism>
<dbReference type="Proteomes" id="UP000219612">
    <property type="component" value="Unassembled WGS sequence"/>
</dbReference>
<evidence type="ECO:0000256" key="1">
    <source>
        <dbReference type="SAM" id="MobiDB-lite"/>
    </source>
</evidence>
<dbReference type="EMBL" id="OBDY01000036">
    <property type="protein sequence ID" value="SNY69840.1"/>
    <property type="molecule type" value="Genomic_DNA"/>
</dbReference>
<keyword evidence="3" id="KW-1185">Reference proteome</keyword>
<proteinExistence type="predicted"/>
<gene>
    <name evidence="2" type="ORF">SAMN05421748_13623</name>
</gene>
<dbReference type="AlphaFoldDB" id="A0A285KB61"/>
<feature type="compositionally biased region" description="Gly residues" evidence="1">
    <location>
        <begin position="501"/>
        <end position="515"/>
    </location>
</feature>